<accession>A0ABZ1IJI7</accession>
<dbReference type="Pfam" id="PF19305">
    <property type="entry name" value="MmgE_PrpD_C"/>
    <property type="match status" value="1"/>
</dbReference>
<feature type="domain" description="MmgE/PrpD C-terminal" evidence="4">
    <location>
        <begin position="293"/>
        <end position="435"/>
    </location>
</feature>
<dbReference type="InterPro" id="IPR045336">
    <property type="entry name" value="MmgE_PrpD_N"/>
</dbReference>
<dbReference type="EMBL" id="CP142149">
    <property type="protein sequence ID" value="WSE33863.1"/>
    <property type="molecule type" value="Genomic_DNA"/>
</dbReference>
<dbReference type="InterPro" id="IPR045337">
    <property type="entry name" value="MmgE_PrpD_C"/>
</dbReference>
<evidence type="ECO:0000256" key="2">
    <source>
        <dbReference type="SAM" id="MobiDB-lite"/>
    </source>
</evidence>
<dbReference type="Gene3D" id="3.30.1330.120">
    <property type="entry name" value="2-methylcitrate dehydratase PrpD"/>
    <property type="match status" value="1"/>
</dbReference>
<dbReference type="Proteomes" id="UP001330812">
    <property type="component" value="Chromosome"/>
</dbReference>
<evidence type="ECO:0000313" key="6">
    <source>
        <dbReference type="Proteomes" id="UP001330812"/>
    </source>
</evidence>
<name>A0ABZ1IJI7_9PSEU</name>
<keyword evidence="6" id="KW-1185">Reference proteome</keyword>
<dbReference type="PANTHER" id="PTHR16943">
    <property type="entry name" value="2-METHYLCITRATE DEHYDRATASE-RELATED"/>
    <property type="match status" value="1"/>
</dbReference>
<dbReference type="PANTHER" id="PTHR16943:SF8">
    <property type="entry name" value="2-METHYLCITRATE DEHYDRATASE"/>
    <property type="match status" value="1"/>
</dbReference>
<gene>
    <name evidence="5" type="ORF">VSH64_17420</name>
</gene>
<dbReference type="InterPro" id="IPR042183">
    <property type="entry name" value="MmgE/PrpD_sf_1"/>
</dbReference>
<dbReference type="SUPFAM" id="SSF103378">
    <property type="entry name" value="2-methylcitrate dehydratase PrpD"/>
    <property type="match status" value="1"/>
</dbReference>
<feature type="region of interest" description="Disordered" evidence="2">
    <location>
        <begin position="1"/>
        <end position="23"/>
    </location>
</feature>
<organism evidence="5 6">
    <name type="scientific">Amycolatopsis rhabdoformis</name>
    <dbReference type="NCBI Taxonomy" id="1448059"/>
    <lineage>
        <taxon>Bacteria</taxon>
        <taxon>Bacillati</taxon>
        <taxon>Actinomycetota</taxon>
        <taxon>Actinomycetes</taxon>
        <taxon>Pseudonocardiales</taxon>
        <taxon>Pseudonocardiaceae</taxon>
        <taxon>Amycolatopsis</taxon>
    </lineage>
</organism>
<evidence type="ECO:0000313" key="5">
    <source>
        <dbReference type="EMBL" id="WSE33863.1"/>
    </source>
</evidence>
<reference evidence="5 6" key="1">
    <citation type="journal article" date="2015" name="Int. J. Syst. Evol. Microbiol.">
        <title>Amycolatopsis rhabdoformis sp. nov., an actinomycete isolated from a tropical forest soil.</title>
        <authorList>
            <person name="Souza W.R."/>
            <person name="Silva R.E."/>
            <person name="Goodfellow M."/>
            <person name="Busarakam K."/>
            <person name="Figueiro F.S."/>
            <person name="Ferreira D."/>
            <person name="Rodrigues-Filho E."/>
            <person name="Moraes L.A.B."/>
            <person name="Zucchi T.D."/>
        </authorList>
    </citation>
    <scope>NUCLEOTIDE SEQUENCE [LARGE SCALE GENOMIC DNA]</scope>
    <source>
        <strain evidence="5 6">NCIMB 14900</strain>
    </source>
</reference>
<proteinExistence type="inferred from homology"/>
<dbReference type="RefSeq" id="WP_326836664.1">
    <property type="nucleotide sequence ID" value="NZ_CP142149.1"/>
</dbReference>
<dbReference type="InterPro" id="IPR042188">
    <property type="entry name" value="MmgE/PrpD_sf_2"/>
</dbReference>
<comment type="similarity">
    <text evidence="1">Belongs to the PrpD family.</text>
</comment>
<dbReference type="Pfam" id="PF03972">
    <property type="entry name" value="MmgE_PrpD_N"/>
    <property type="match status" value="1"/>
</dbReference>
<protein>
    <submittedName>
        <fullName evidence="5">MmgE/PrpD family protein</fullName>
    </submittedName>
</protein>
<dbReference type="Gene3D" id="1.10.4100.10">
    <property type="entry name" value="2-methylcitrate dehydratase PrpD"/>
    <property type="match status" value="1"/>
</dbReference>
<sequence length="476" mass="49511">MNETTEKVGKTVTVDPGTDQANEVGLDPDQQAALEALGRLAGWAGALRWDAVPENVRERLRLVLLDTFGVTVLGARLPERAALVDAWAPSPGPVPVFGTGVETTVEAAAWLNATALVSLEMDEGNKFAAGHPAAHGFPAVLALACALDTDGPATATALLVAYEVAARYGRASRGAPGLHPHGNWGVTGAAAGCAKLLGLDAAGIAAAVDTASGMPIAGPFSAALDGNAVRNEWMGASNVAGLAAARLAKAGIAHATGIAAHSLGGLLGTFDPVALVEQLGLRWDIALGYFKRHASCAFTHPSADATLALREQLRQDGLADSDITRVRVTTYSMAAALGRTRWSNRLAAMFSIPYVVTTALLDGRVAPDGFDHSREDRFAALAERVEVVSGTEFDARLPDARGAAVELTLTDGRVLRHEVANPVGDAAHEPFDHERTLVLLRDLLGDEAALQRAVDCAAALPEARGVRDVLRVLATV</sequence>
<feature type="domain" description="MmgE/PrpD N-terminal" evidence="3">
    <location>
        <begin position="39"/>
        <end position="264"/>
    </location>
</feature>
<dbReference type="InterPro" id="IPR005656">
    <property type="entry name" value="MmgE_PrpD"/>
</dbReference>
<evidence type="ECO:0000256" key="1">
    <source>
        <dbReference type="ARBA" id="ARBA00006174"/>
    </source>
</evidence>
<evidence type="ECO:0000259" key="4">
    <source>
        <dbReference type="Pfam" id="PF19305"/>
    </source>
</evidence>
<dbReference type="InterPro" id="IPR036148">
    <property type="entry name" value="MmgE/PrpD_sf"/>
</dbReference>
<evidence type="ECO:0000259" key="3">
    <source>
        <dbReference type="Pfam" id="PF03972"/>
    </source>
</evidence>